<proteinExistence type="predicted"/>
<protein>
    <submittedName>
        <fullName evidence="1">Uncharacterized protein</fullName>
    </submittedName>
</protein>
<dbReference type="EMBL" id="JPRI01000002">
    <property type="protein sequence ID" value="KFF26873.1"/>
    <property type="molecule type" value="Genomic_DNA"/>
</dbReference>
<gene>
    <name evidence="1" type="ORF">IW16_06230</name>
</gene>
<organism evidence="1 2">
    <name type="scientific">Chryseobacterium vrystaatense</name>
    <dbReference type="NCBI Taxonomy" id="307480"/>
    <lineage>
        <taxon>Bacteria</taxon>
        <taxon>Pseudomonadati</taxon>
        <taxon>Bacteroidota</taxon>
        <taxon>Flavobacteriia</taxon>
        <taxon>Flavobacteriales</taxon>
        <taxon>Weeksellaceae</taxon>
        <taxon>Chryseobacterium group</taxon>
        <taxon>Chryseobacterium</taxon>
    </lineage>
</organism>
<evidence type="ECO:0000313" key="1">
    <source>
        <dbReference type="EMBL" id="KFF26873.1"/>
    </source>
</evidence>
<accession>A0ABR4UP73</accession>
<name>A0ABR4UP73_9FLAO</name>
<evidence type="ECO:0000313" key="2">
    <source>
        <dbReference type="Proteomes" id="UP000028719"/>
    </source>
</evidence>
<keyword evidence="2" id="KW-1185">Reference proteome</keyword>
<comment type="caution">
    <text evidence="1">The sequence shown here is derived from an EMBL/GenBank/DDBJ whole genome shotgun (WGS) entry which is preliminary data.</text>
</comment>
<dbReference type="Proteomes" id="UP000028719">
    <property type="component" value="Unassembled WGS sequence"/>
</dbReference>
<sequence>MAKSAEVQGDFDEYRSFKVERIVGHGNSKKGPVYYITVSNRITGSVFRLNGMSRSELDKLYECIAELDNQAGK</sequence>
<reference evidence="1 2" key="1">
    <citation type="submission" date="2014-07" db="EMBL/GenBank/DDBJ databases">
        <title>Genome of Chryseobacterium vrystaatense LMG 22846.</title>
        <authorList>
            <person name="Pipes S.E."/>
            <person name="Stropko S.J."/>
            <person name="Newman J.D."/>
        </authorList>
    </citation>
    <scope>NUCLEOTIDE SEQUENCE [LARGE SCALE GENOMIC DNA]</scope>
    <source>
        <strain evidence="1 2">LMG 22846</strain>
    </source>
</reference>
<dbReference type="RefSeq" id="WP_034740992.1">
    <property type="nucleotide sequence ID" value="NZ_JPRI01000002.1"/>
</dbReference>